<name>A0ABY7AI28_9FIRM</name>
<dbReference type="EMBL" id="CP113524">
    <property type="protein sequence ID" value="WAJ25990.1"/>
    <property type="molecule type" value="Genomic_DNA"/>
</dbReference>
<organism evidence="2 3">
    <name type="scientific">Lacrimispora xylanolytica</name>
    <dbReference type="NCBI Taxonomy" id="29375"/>
    <lineage>
        <taxon>Bacteria</taxon>
        <taxon>Bacillati</taxon>
        <taxon>Bacillota</taxon>
        <taxon>Clostridia</taxon>
        <taxon>Lachnospirales</taxon>
        <taxon>Lachnospiraceae</taxon>
        <taxon>Lacrimispora</taxon>
    </lineage>
</organism>
<feature type="transmembrane region" description="Helical" evidence="1">
    <location>
        <begin position="64"/>
        <end position="85"/>
    </location>
</feature>
<proteinExistence type="predicted"/>
<protein>
    <submittedName>
        <fullName evidence="2">EamA family transporter</fullName>
    </submittedName>
</protein>
<reference evidence="2" key="1">
    <citation type="submission" date="2022-11" db="EMBL/GenBank/DDBJ databases">
        <title>Lacrimispora xylanolytica sy1, complete genome.</title>
        <authorList>
            <person name="Choi S."/>
        </authorList>
    </citation>
    <scope>NUCLEOTIDE SEQUENCE</scope>
    <source>
        <strain evidence="2">Sy1</strain>
    </source>
</reference>
<sequence length="138" mass="14866">MGYIAPLLLVIFCNLCYHLLSKNLPGNTNPFIGLVATYGVAFIGSMILFLITKNTIFANEKNSINIFNLVIGLIIIGVEGGYMLMYRTGWEVSKASVFANIVLAGLLLILGAVLFKESIDAKKIIGVVLCALGIALLK</sequence>
<gene>
    <name evidence="2" type="ORF">OW255_08320</name>
</gene>
<accession>A0ABY7AI28</accession>
<dbReference type="Proteomes" id="UP001163115">
    <property type="component" value="Chromosome"/>
</dbReference>
<evidence type="ECO:0000313" key="2">
    <source>
        <dbReference type="EMBL" id="WAJ25990.1"/>
    </source>
</evidence>
<feature type="transmembrane region" description="Helical" evidence="1">
    <location>
        <begin position="31"/>
        <end position="52"/>
    </location>
</feature>
<keyword evidence="1" id="KW-0472">Membrane</keyword>
<evidence type="ECO:0000313" key="3">
    <source>
        <dbReference type="Proteomes" id="UP001163115"/>
    </source>
</evidence>
<dbReference type="RefSeq" id="WP_268116588.1">
    <property type="nucleotide sequence ID" value="NZ_CP113524.1"/>
</dbReference>
<feature type="transmembrane region" description="Helical" evidence="1">
    <location>
        <begin position="97"/>
        <end position="115"/>
    </location>
</feature>
<evidence type="ECO:0000256" key="1">
    <source>
        <dbReference type="SAM" id="Phobius"/>
    </source>
</evidence>
<keyword evidence="3" id="KW-1185">Reference proteome</keyword>
<keyword evidence="1" id="KW-1133">Transmembrane helix</keyword>
<keyword evidence="1" id="KW-0812">Transmembrane</keyword>